<dbReference type="Gene3D" id="2.130.10.10">
    <property type="entry name" value="YVTN repeat-like/Quinoprotein amine dehydrogenase"/>
    <property type="match status" value="1"/>
</dbReference>
<gene>
    <name evidence="6" type="ORF">OU798_19805</name>
</gene>
<feature type="domain" description="Photosynthesis system II assembly factor Ycf48/Hcf136-like" evidence="4">
    <location>
        <begin position="44"/>
        <end position="130"/>
    </location>
</feature>
<dbReference type="Pfam" id="PF25852">
    <property type="entry name" value="DUF6242_C"/>
    <property type="match status" value="1"/>
</dbReference>
<dbReference type="PANTHER" id="PTHR47199">
    <property type="entry name" value="PHOTOSYSTEM II STABILITY/ASSEMBLY FACTOR HCF136, CHLOROPLASTIC"/>
    <property type="match status" value="1"/>
</dbReference>
<dbReference type="InterPro" id="IPR058667">
    <property type="entry name" value="DUF6242_C"/>
</dbReference>
<accession>A0A9X3F917</accession>
<evidence type="ECO:0000256" key="1">
    <source>
        <dbReference type="ARBA" id="ARBA00022531"/>
    </source>
</evidence>
<keyword evidence="1" id="KW-0602">Photosynthesis</keyword>
<dbReference type="SUPFAM" id="SSF110296">
    <property type="entry name" value="Oligoxyloglucan reducing end-specific cellobiohydrolase"/>
    <property type="match status" value="1"/>
</dbReference>
<keyword evidence="3" id="KW-0732">Signal</keyword>
<keyword evidence="7" id="KW-1185">Reference proteome</keyword>
<organism evidence="6 7">
    <name type="scientific">Draconibacterium aestuarii</name>
    <dbReference type="NCBI Taxonomy" id="2998507"/>
    <lineage>
        <taxon>Bacteria</taxon>
        <taxon>Pseudomonadati</taxon>
        <taxon>Bacteroidota</taxon>
        <taxon>Bacteroidia</taxon>
        <taxon>Marinilabiliales</taxon>
        <taxon>Prolixibacteraceae</taxon>
        <taxon>Draconibacterium</taxon>
    </lineage>
</organism>
<dbReference type="PANTHER" id="PTHR47199:SF2">
    <property type="entry name" value="PHOTOSYSTEM II STABILITY_ASSEMBLY FACTOR HCF136, CHLOROPLASTIC"/>
    <property type="match status" value="1"/>
</dbReference>
<dbReference type="Proteomes" id="UP001145087">
    <property type="component" value="Unassembled WGS sequence"/>
</dbReference>
<evidence type="ECO:0000256" key="2">
    <source>
        <dbReference type="ARBA" id="ARBA00023276"/>
    </source>
</evidence>
<evidence type="ECO:0000259" key="5">
    <source>
        <dbReference type="Pfam" id="PF25852"/>
    </source>
</evidence>
<reference evidence="6" key="1">
    <citation type="submission" date="2022-11" db="EMBL/GenBank/DDBJ databases">
        <title>Marilongibacter aestuarii gen. nov., sp. nov., isolated from tidal flat sediment.</title>
        <authorList>
            <person name="Jiayan W."/>
        </authorList>
    </citation>
    <scope>NUCLEOTIDE SEQUENCE</scope>
    <source>
        <strain evidence="6">Z1-6</strain>
    </source>
</reference>
<dbReference type="RefSeq" id="WP_343334930.1">
    <property type="nucleotide sequence ID" value="NZ_JAPOHD010000060.1"/>
</dbReference>
<evidence type="ECO:0000256" key="3">
    <source>
        <dbReference type="SAM" id="SignalP"/>
    </source>
</evidence>
<protein>
    <recommendedName>
        <fullName evidence="8">Photosynthesis system II assembly factor Ycf48/Hcf136-like domain-containing protein</fullName>
    </recommendedName>
</protein>
<name>A0A9X3F917_9BACT</name>
<evidence type="ECO:0000313" key="6">
    <source>
        <dbReference type="EMBL" id="MCY1722605.1"/>
    </source>
</evidence>
<feature type="domain" description="DUF6242" evidence="5">
    <location>
        <begin position="161"/>
        <end position="271"/>
    </location>
</feature>
<evidence type="ECO:0000259" key="4">
    <source>
        <dbReference type="Pfam" id="PF14870"/>
    </source>
</evidence>
<dbReference type="AlphaFoldDB" id="A0A9X3F917"/>
<dbReference type="InterPro" id="IPR028203">
    <property type="entry name" value="PSII_CF48-like_dom"/>
</dbReference>
<evidence type="ECO:0000313" key="7">
    <source>
        <dbReference type="Proteomes" id="UP001145087"/>
    </source>
</evidence>
<dbReference type="GO" id="GO:0015979">
    <property type="term" value="P:photosynthesis"/>
    <property type="evidence" value="ECO:0007669"/>
    <property type="project" value="UniProtKB-KW"/>
</dbReference>
<feature type="chain" id="PRO_5040770254" description="Photosynthesis system II assembly factor Ycf48/Hcf136-like domain-containing protein" evidence="3">
    <location>
        <begin position="19"/>
        <end position="360"/>
    </location>
</feature>
<proteinExistence type="predicted"/>
<dbReference type="PROSITE" id="PS51257">
    <property type="entry name" value="PROKAR_LIPOPROTEIN"/>
    <property type="match status" value="1"/>
</dbReference>
<comment type="caution">
    <text evidence="6">The sequence shown here is derived from an EMBL/GenBank/DDBJ whole genome shotgun (WGS) entry which is preliminary data.</text>
</comment>
<dbReference type="InterPro" id="IPR015943">
    <property type="entry name" value="WD40/YVTN_repeat-like_dom_sf"/>
</dbReference>
<evidence type="ECO:0008006" key="8">
    <source>
        <dbReference type="Google" id="ProtNLM"/>
    </source>
</evidence>
<dbReference type="Pfam" id="PF14870">
    <property type="entry name" value="PSII_BNR"/>
    <property type="match status" value="1"/>
</dbReference>
<dbReference type="GO" id="GO:0009523">
    <property type="term" value="C:photosystem II"/>
    <property type="evidence" value="ECO:0007669"/>
    <property type="project" value="UniProtKB-KW"/>
</dbReference>
<feature type="signal peptide" evidence="3">
    <location>
        <begin position="1"/>
        <end position="18"/>
    </location>
</feature>
<keyword evidence="2" id="KW-0604">Photosystem II</keyword>
<sequence>MKTYKITLAILISLFALSSCELIDDIFTDDSGIDVKTYSCDIPNVRDIFFINKSIGYAVGGEGMIKKTTDGGQTWDPQESGTTLSLTTVFFIDENIGYATGAYSPKCTGEDCNKSGLILRTTNGGKKWEKEFKPEIAFFYDLYFVDENNGIGILLPLDFNSDSRYAVTTEDAGKTWNYLNLEIQDNIGFSNNHSIERIFVKNNVCYIWGDERKIYKSTDLFKTWETIHTPIKIRNASFVNSETGFIYGFTPETLNLYKTINGGNSWSKISQSDEPVGFSHFFDESNGISIDYNSEVFTTEEFPLPSYPQAVSSIIYFTKDGGTTWQNEENPEVISGYKSSPTNDIIFYVNDENTYVLKLK</sequence>
<dbReference type="EMBL" id="JAPOHD010000060">
    <property type="protein sequence ID" value="MCY1722605.1"/>
    <property type="molecule type" value="Genomic_DNA"/>
</dbReference>